<sequence length="441" mass="49202">MRLKNQNCLLPILLLLCIPLVTTAQQTKPLSLEEALTLGVSNSKSLKLSKAKIEEITAQQKITKEQRLPQAKASIMYNHAFMLTNQFQLSPGAEPFVLPRNADVYLGTASVNQVIYSGNKHKYADESAALLTKIAELDVTRQENEIKLAVIQLYFNLYKIKQSQKVIQQNFQDIDEKIIETEKFVKQGLATENDVLRWKLQRSNIEISNLDLTTSQKTVSYHLGLLLGLTDDNLIEVDTSLNLLATSSSFQDYVNQSLSNRKEVTIADYQSQHSRLNIKSIQSSKYPTLAAGAALYHINPSANPIPKANSTITPLTVGLTLSYDIASLYTTKAKISQAEASEKQTTIAKTVTEDNIRTEVKQSYEGYVQAREKIKLLEVATEQATENYRITNSKYKNNVASTTDRIDAETLLFQAKINLELAKADAVVAYYTLLKSAGMLP</sequence>
<keyword evidence="7" id="KW-0998">Cell outer membrane</keyword>
<comment type="subcellular location">
    <subcellularLocation>
        <location evidence="1">Cell outer membrane</location>
    </subcellularLocation>
</comment>
<evidence type="ECO:0000256" key="8">
    <source>
        <dbReference type="SAM" id="SignalP"/>
    </source>
</evidence>
<keyword evidence="4" id="KW-1134">Transmembrane beta strand</keyword>
<protein>
    <submittedName>
        <fullName evidence="9">TolC family protein</fullName>
    </submittedName>
</protein>
<keyword evidence="8" id="KW-0732">Signal</keyword>
<evidence type="ECO:0000256" key="1">
    <source>
        <dbReference type="ARBA" id="ARBA00004442"/>
    </source>
</evidence>
<dbReference type="AlphaFoldDB" id="A0AAE3U6M6"/>
<organism evidence="9 10">
    <name type="scientific">Xanthocytophaga flava</name>
    <dbReference type="NCBI Taxonomy" id="3048013"/>
    <lineage>
        <taxon>Bacteria</taxon>
        <taxon>Pseudomonadati</taxon>
        <taxon>Bacteroidota</taxon>
        <taxon>Cytophagia</taxon>
        <taxon>Cytophagales</taxon>
        <taxon>Rhodocytophagaceae</taxon>
        <taxon>Xanthocytophaga</taxon>
    </lineage>
</organism>
<keyword evidence="3" id="KW-0813">Transport</keyword>
<dbReference type="GO" id="GO:0015288">
    <property type="term" value="F:porin activity"/>
    <property type="evidence" value="ECO:0007669"/>
    <property type="project" value="TreeGrafter"/>
</dbReference>
<comment type="similarity">
    <text evidence="2">Belongs to the outer membrane factor (OMF) (TC 1.B.17) family.</text>
</comment>
<dbReference type="EMBL" id="JASJOS010000004">
    <property type="protein sequence ID" value="MDJ1480737.1"/>
    <property type="molecule type" value="Genomic_DNA"/>
</dbReference>
<gene>
    <name evidence="9" type="ORF">QNI16_09605</name>
</gene>
<keyword evidence="5" id="KW-0812">Transmembrane</keyword>
<feature type="chain" id="PRO_5042149419" evidence="8">
    <location>
        <begin position="25"/>
        <end position="441"/>
    </location>
</feature>
<name>A0AAE3U6M6_9BACT</name>
<dbReference type="RefSeq" id="WP_313977655.1">
    <property type="nucleotide sequence ID" value="NZ_JASJOS010000004.1"/>
</dbReference>
<evidence type="ECO:0000313" key="10">
    <source>
        <dbReference type="Proteomes" id="UP001241110"/>
    </source>
</evidence>
<dbReference type="SUPFAM" id="SSF56954">
    <property type="entry name" value="Outer membrane efflux proteins (OEP)"/>
    <property type="match status" value="1"/>
</dbReference>
<keyword evidence="6" id="KW-0472">Membrane</keyword>
<reference evidence="9" key="1">
    <citation type="submission" date="2023-05" db="EMBL/GenBank/DDBJ databases">
        <authorList>
            <person name="Zhang X."/>
        </authorList>
    </citation>
    <scope>NUCLEOTIDE SEQUENCE</scope>
    <source>
        <strain evidence="9">YF14B1</strain>
    </source>
</reference>
<dbReference type="Proteomes" id="UP001241110">
    <property type="component" value="Unassembled WGS sequence"/>
</dbReference>
<dbReference type="GO" id="GO:0009279">
    <property type="term" value="C:cell outer membrane"/>
    <property type="evidence" value="ECO:0007669"/>
    <property type="project" value="UniProtKB-SubCell"/>
</dbReference>
<dbReference type="PANTHER" id="PTHR30026">
    <property type="entry name" value="OUTER MEMBRANE PROTEIN TOLC"/>
    <property type="match status" value="1"/>
</dbReference>
<dbReference type="Pfam" id="PF02321">
    <property type="entry name" value="OEP"/>
    <property type="match status" value="1"/>
</dbReference>
<comment type="caution">
    <text evidence="9">The sequence shown here is derived from an EMBL/GenBank/DDBJ whole genome shotgun (WGS) entry which is preliminary data.</text>
</comment>
<evidence type="ECO:0000256" key="3">
    <source>
        <dbReference type="ARBA" id="ARBA00022448"/>
    </source>
</evidence>
<dbReference type="Gene3D" id="1.20.1600.10">
    <property type="entry name" value="Outer membrane efflux proteins (OEP)"/>
    <property type="match status" value="1"/>
</dbReference>
<dbReference type="PANTHER" id="PTHR30026:SF20">
    <property type="entry name" value="OUTER MEMBRANE PROTEIN TOLC"/>
    <property type="match status" value="1"/>
</dbReference>
<evidence type="ECO:0000256" key="6">
    <source>
        <dbReference type="ARBA" id="ARBA00023136"/>
    </source>
</evidence>
<feature type="signal peptide" evidence="8">
    <location>
        <begin position="1"/>
        <end position="24"/>
    </location>
</feature>
<evidence type="ECO:0000256" key="2">
    <source>
        <dbReference type="ARBA" id="ARBA00007613"/>
    </source>
</evidence>
<proteinExistence type="inferred from homology"/>
<accession>A0AAE3U6M6</accession>
<evidence type="ECO:0000256" key="5">
    <source>
        <dbReference type="ARBA" id="ARBA00022692"/>
    </source>
</evidence>
<dbReference type="GO" id="GO:0015562">
    <property type="term" value="F:efflux transmembrane transporter activity"/>
    <property type="evidence" value="ECO:0007669"/>
    <property type="project" value="InterPro"/>
</dbReference>
<dbReference type="GO" id="GO:1990281">
    <property type="term" value="C:efflux pump complex"/>
    <property type="evidence" value="ECO:0007669"/>
    <property type="project" value="TreeGrafter"/>
</dbReference>
<evidence type="ECO:0000313" key="9">
    <source>
        <dbReference type="EMBL" id="MDJ1480737.1"/>
    </source>
</evidence>
<dbReference type="InterPro" id="IPR003423">
    <property type="entry name" value="OMP_efflux"/>
</dbReference>
<dbReference type="InterPro" id="IPR051906">
    <property type="entry name" value="TolC-like"/>
</dbReference>
<evidence type="ECO:0000256" key="7">
    <source>
        <dbReference type="ARBA" id="ARBA00023237"/>
    </source>
</evidence>
<evidence type="ECO:0000256" key="4">
    <source>
        <dbReference type="ARBA" id="ARBA00022452"/>
    </source>
</evidence>